<gene>
    <name evidence="1" type="ORF">FXN63_13005</name>
</gene>
<evidence type="ECO:0000313" key="1">
    <source>
        <dbReference type="EMBL" id="QEI06649.1"/>
    </source>
</evidence>
<dbReference type="EMBL" id="CP043046">
    <property type="protein sequence ID" value="QEI06649.1"/>
    <property type="molecule type" value="Genomic_DNA"/>
</dbReference>
<dbReference type="RefSeq" id="WP_148815458.1">
    <property type="nucleotide sequence ID" value="NZ_CP043046.1"/>
</dbReference>
<sequence>MTRNHKKPLLYRKANTTAHIVNFHHKDFNDERHTKIREKRLAFDHAREHMNSSNSGIGRDYTPLFKFLLAKVGEPWAAVYAEAVSRLDKPEPVFWMVQLRQRELSSVVRMGENSYYSGLYVDDAGLLQVVDPSASEATQVPSCSCCTHTFNGKPFARAATSSLETKA</sequence>
<evidence type="ECO:0000313" key="2">
    <source>
        <dbReference type="Proteomes" id="UP000325161"/>
    </source>
</evidence>
<organism evidence="1 2">
    <name type="scientific">Pigmentiphaga aceris</name>
    <dbReference type="NCBI Taxonomy" id="1940612"/>
    <lineage>
        <taxon>Bacteria</taxon>
        <taxon>Pseudomonadati</taxon>
        <taxon>Pseudomonadota</taxon>
        <taxon>Betaproteobacteria</taxon>
        <taxon>Burkholderiales</taxon>
        <taxon>Alcaligenaceae</taxon>
        <taxon>Pigmentiphaga</taxon>
    </lineage>
</organism>
<keyword evidence="2" id="KW-1185">Reference proteome</keyword>
<proteinExistence type="predicted"/>
<name>A0A5C0AW84_9BURK</name>
<dbReference type="KEGG" id="pacr:FXN63_13005"/>
<accession>A0A5C0AW84</accession>
<reference evidence="1 2" key="1">
    <citation type="submission" date="2019-08" db="EMBL/GenBank/DDBJ databases">
        <title>Amphibian skin-associated Pigmentiphaga: genome sequence and occurrence across geography and hosts.</title>
        <authorList>
            <person name="Bletz M.C."/>
            <person name="Bunk B."/>
            <person name="Sproeer C."/>
            <person name="Biwer P."/>
            <person name="Reiter S."/>
            <person name="Rabemananjara F.C.E."/>
            <person name="Schulz S."/>
            <person name="Overmann J."/>
            <person name="Vences M."/>
        </authorList>
    </citation>
    <scope>NUCLEOTIDE SEQUENCE [LARGE SCALE GENOMIC DNA]</scope>
    <source>
        <strain evidence="1 2">Mada1488</strain>
    </source>
</reference>
<dbReference type="OrthoDB" id="450143at2"/>
<dbReference type="AlphaFoldDB" id="A0A5C0AW84"/>
<dbReference type="Proteomes" id="UP000325161">
    <property type="component" value="Chromosome"/>
</dbReference>
<protein>
    <submittedName>
        <fullName evidence="1">Uncharacterized protein</fullName>
    </submittedName>
</protein>